<sequence length="366" mass="39683">MVSHIHAAVVIYRIACILGDGIGPEVIEAGVRVLNTLSSTLGTFEFHFTTFDWGATRLLNEGECMPSNGPDELKDYDAIYFGAVGRHGVPDELLLTSLILPILKSLDHHVNVRPKRIFPDTTSPLIVCTPTDLDWIIICENSEGNFSGQGGVLHQDAPHAVATEVSIFTRAGTERVMRYAFEIARSRPRKKLTMVTKMNIHNHGMALWDKVFDEVAKQYEDVQTDTMLVEAMPTRITLRPSSLDTIVATNLHADILSNLAAALSGSTGITTWCNLDPSRKNPGLFAPNHGYAPGNARAGIANPIGAFWSAAEIVRWVGEDKTAGVLIKAIENVTGRGIKTRDLGGSDTTNSVTVAVCAEAEKLLKA</sequence>
<dbReference type="Pfam" id="PF00180">
    <property type="entry name" value="Iso_dh"/>
    <property type="match status" value="1"/>
</dbReference>
<comment type="cofactor">
    <cofactor evidence="2">
        <name>Mg(2+)</name>
        <dbReference type="ChEBI" id="CHEBI:18420"/>
    </cofactor>
</comment>
<evidence type="ECO:0000256" key="7">
    <source>
        <dbReference type="ARBA" id="ARBA00023211"/>
    </source>
</evidence>
<dbReference type="AlphaFoldDB" id="A0A8H5ZSC9"/>
<evidence type="ECO:0000256" key="4">
    <source>
        <dbReference type="ARBA" id="ARBA00022723"/>
    </source>
</evidence>
<protein>
    <recommendedName>
        <fullName evidence="8">Isopropylmalate dehydrogenase-like domain-containing protein</fullName>
    </recommendedName>
</protein>
<comment type="cofactor">
    <cofactor evidence="1">
        <name>Mn(2+)</name>
        <dbReference type="ChEBI" id="CHEBI:29035"/>
    </cofactor>
</comment>
<dbReference type="GO" id="GO:0016491">
    <property type="term" value="F:oxidoreductase activity"/>
    <property type="evidence" value="ECO:0007669"/>
    <property type="project" value="UniProtKB-KW"/>
</dbReference>
<feature type="domain" description="Isopropylmalate dehydrogenase-like" evidence="8">
    <location>
        <begin position="13"/>
        <end position="356"/>
    </location>
</feature>
<evidence type="ECO:0000256" key="3">
    <source>
        <dbReference type="ARBA" id="ARBA00007769"/>
    </source>
</evidence>
<dbReference type="InterPro" id="IPR024084">
    <property type="entry name" value="IsoPropMal-DH-like_dom"/>
</dbReference>
<dbReference type="OMA" id="VGMIWAG"/>
<keyword evidence="4" id="KW-0479">Metal-binding</keyword>
<evidence type="ECO:0000256" key="1">
    <source>
        <dbReference type="ARBA" id="ARBA00001936"/>
    </source>
</evidence>
<dbReference type="InterPro" id="IPR050501">
    <property type="entry name" value="ICDH/IPMDH"/>
</dbReference>
<evidence type="ECO:0000313" key="10">
    <source>
        <dbReference type="Proteomes" id="UP000624244"/>
    </source>
</evidence>
<dbReference type="Proteomes" id="UP000624244">
    <property type="component" value="Unassembled WGS sequence"/>
</dbReference>
<comment type="similarity">
    <text evidence="3">Belongs to the isocitrate and isopropylmalate dehydrogenases family.</text>
</comment>
<proteinExistence type="inferred from homology"/>
<dbReference type="GO" id="GO:0046872">
    <property type="term" value="F:metal ion binding"/>
    <property type="evidence" value="ECO:0007669"/>
    <property type="project" value="UniProtKB-KW"/>
</dbReference>
<keyword evidence="7" id="KW-0464">Manganese</keyword>
<keyword evidence="6" id="KW-0520">NAD</keyword>
<organism evidence="9 10">
    <name type="scientific">Cochliobolus sativus</name>
    <name type="common">Common root rot and spot blotch fungus</name>
    <name type="synonym">Bipolaris sorokiniana</name>
    <dbReference type="NCBI Taxonomy" id="45130"/>
    <lineage>
        <taxon>Eukaryota</taxon>
        <taxon>Fungi</taxon>
        <taxon>Dikarya</taxon>
        <taxon>Ascomycota</taxon>
        <taxon>Pezizomycotina</taxon>
        <taxon>Dothideomycetes</taxon>
        <taxon>Pleosporomycetidae</taxon>
        <taxon>Pleosporales</taxon>
        <taxon>Pleosporineae</taxon>
        <taxon>Pleosporaceae</taxon>
        <taxon>Bipolaris</taxon>
    </lineage>
</organism>
<gene>
    <name evidence="9" type="ORF">GGP41_001985</name>
</gene>
<dbReference type="PANTHER" id="PTHR43275">
    <property type="entry name" value="D-MALATE DEHYDROGENASE [DECARBOXYLATING]"/>
    <property type="match status" value="1"/>
</dbReference>
<evidence type="ECO:0000313" key="9">
    <source>
        <dbReference type="EMBL" id="KAF5853384.1"/>
    </source>
</evidence>
<evidence type="ECO:0000256" key="5">
    <source>
        <dbReference type="ARBA" id="ARBA00023002"/>
    </source>
</evidence>
<accession>A0A8H5ZSC9</accession>
<comment type="caution">
    <text evidence="9">The sequence shown here is derived from an EMBL/GenBank/DDBJ whole genome shotgun (WGS) entry which is preliminary data.</text>
</comment>
<dbReference type="SMART" id="SM01329">
    <property type="entry name" value="Iso_dh"/>
    <property type="match status" value="1"/>
</dbReference>
<dbReference type="EMBL" id="WNKQ01000002">
    <property type="protein sequence ID" value="KAF5853384.1"/>
    <property type="molecule type" value="Genomic_DNA"/>
</dbReference>
<evidence type="ECO:0000256" key="6">
    <source>
        <dbReference type="ARBA" id="ARBA00023027"/>
    </source>
</evidence>
<dbReference type="PANTHER" id="PTHR43275:SF1">
    <property type="entry name" value="D-MALATE DEHYDROGENASE [DECARBOXYLATING]"/>
    <property type="match status" value="1"/>
</dbReference>
<dbReference type="SUPFAM" id="SSF53659">
    <property type="entry name" value="Isocitrate/Isopropylmalate dehydrogenase-like"/>
    <property type="match status" value="1"/>
</dbReference>
<name>A0A8H5ZSC9_COCSA</name>
<keyword evidence="5" id="KW-0560">Oxidoreductase</keyword>
<evidence type="ECO:0000256" key="2">
    <source>
        <dbReference type="ARBA" id="ARBA00001946"/>
    </source>
</evidence>
<dbReference type="Gene3D" id="3.40.718.10">
    <property type="entry name" value="Isopropylmalate Dehydrogenase"/>
    <property type="match status" value="1"/>
</dbReference>
<evidence type="ECO:0000259" key="8">
    <source>
        <dbReference type="SMART" id="SM01329"/>
    </source>
</evidence>
<reference evidence="9" key="1">
    <citation type="submission" date="2019-11" db="EMBL/GenBank/DDBJ databases">
        <title>Bipolaris sorokiniana Genome sequencing.</title>
        <authorList>
            <person name="Wang H."/>
        </authorList>
    </citation>
    <scope>NUCLEOTIDE SEQUENCE</scope>
</reference>